<dbReference type="OrthoDB" id="42561at2759"/>
<organism evidence="10 11">
    <name type="scientific">Geotrypetes seraphini</name>
    <name type="common">Gaboon caecilian</name>
    <name type="synonym">Caecilia seraphini</name>
    <dbReference type="NCBI Taxonomy" id="260995"/>
    <lineage>
        <taxon>Eukaryota</taxon>
        <taxon>Metazoa</taxon>
        <taxon>Chordata</taxon>
        <taxon>Craniata</taxon>
        <taxon>Vertebrata</taxon>
        <taxon>Euteleostomi</taxon>
        <taxon>Amphibia</taxon>
        <taxon>Gymnophiona</taxon>
        <taxon>Geotrypetes</taxon>
    </lineage>
</organism>
<sequence length="301" mass="35173">MILTFKFLRKAGYSLGCQWTIFCPLARLSFAQCTPRMHSSSYRRPGVLPDNTPPWKNVDFNFKKSIEEVKKHFGLLKKEIVDHWTGPEGRPLIEHLLEQTRVIWEFRSQQDLEQWVVSSDQEIGGKSETYLKLSKNSQTALLYGTLNTSVPHDGETRYSGYCSLRSKMPQGAFNHRKHHDWSSFNALHLRIRGDGRPWMVNLGTEMYFSHQKDDLYNYFMFTRGGPYWQDVKIPFSKFFLSSRGRIQDDQHPAWLDKINTLGFTLGDKADGPFQLEIDFIGVCIDRAHTEEFAYEKYKRNP</sequence>
<dbReference type="GeneID" id="117363657"/>
<dbReference type="Pfam" id="PF08547">
    <property type="entry name" value="CIA30"/>
    <property type="match status" value="1"/>
</dbReference>
<dbReference type="KEGG" id="gsh:117363657"/>
<keyword evidence="10" id="KW-1185">Reference proteome</keyword>
<dbReference type="GO" id="GO:0032981">
    <property type="term" value="P:mitochondrial respiratory chain complex I assembly"/>
    <property type="evidence" value="ECO:0007669"/>
    <property type="project" value="TreeGrafter"/>
</dbReference>
<keyword evidence="4" id="KW-0496">Mitochondrion</keyword>
<feature type="domain" description="NADH:ubiquinone oxidoreductase intermediate-associated protein 30" evidence="9">
    <location>
        <begin position="104"/>
        <end position="277"/>
    </location>
</feature>
<protein>
    <recommendedName>
        <fullName evidence="3">Complex I intermediate-associated protein 30, mitochondrial</fullName>
    </recommendedName>
    <alternativeName>
        <fullName evidence="7">NADH dehydrogenase [ubiquinone] 1 alpha subcomplex assembly factor 1</fullName>
    </alternativeName>
</protein>
<dbReference type="SUPFAM" id="SSF49785">
    <property type="entry name" value="Galactose-binding domain-like"/>
    <property type="match status" value="1"/>
</dbReference>
<evidence type="ECO:0000259" key="9">
    <source>
        <dbReference type="Pfam" id="PF08547"/>
    </source>
</evidence>
<dbReference type="GO" id="GO:0005739">
    <property type="term" value="C:mitochondrion"/>
    <property type="evidence" value="ECO:0007669"/>
    <property type="project" value="UniProtKB-SubCell"/>
</dbReference>
<dbReference type="GO" id="GO:0006120">
    <property type="term" value="P:mitochondrial electron transport, NADH to ubiquinone"/>
    <property type="evidence" value="ECO:0007669"/>
    <property type="project" value="TreeGrafter"/>
</dbReference>
<comment type="similarity">
    <text evidence="2">Belongs to the CIA30 family.</text>
</comment>
<dbReference type="GO" id="GO:0051082">
    <property type="term" value="F:unfolded protein binding"/>
    <property type="evidence" value="ECO:0007669"/>
    <property type="project" value="TreeGrafter"/>
</dbReference>
<gene>
    <name evidence="11 12" type="primary">NDUFAF1</name>
</gene>
<evidence type="ECO:0000313" key="11">
    <source>
        <dbReference type="RefSeq" id="XP_033807646.1"/>
    </source>
</evidence>
<comment type="subcellular location">
    <subcellularLocation>
        <location evidence="1">Mitochondrion</location>
    </subcellularLocation>
</comment>
<dbReference type="AlphaFoldDB" id="A0A6P8RRR5"/>
<dbReference type="PANTHER" id="PTHR13194">
    <property type="entry name" value="COMPLEX I INTERMEDIATE-ASSOCIATED PROTEIN 30"/>
    <property type="match status" value="1"/>
</dbReference>
<evidence type="ECO:0000256" key="6">
    <source>
        <dbReference type="ARBA" id="ARBA00029396"/>
    </source>
</evidence>
<evidence type="ECO:0000256" key="5">
    <source>
        <dbReference type="ARBA" id="ARBA00023186"/>
    </source>
</evidence>
<evidence type="ECO:0000256" key="2">
    <source>
        <dbReference type="ARBA" id="ARBA00007884"/>
    </source>
</evidence>
<dbReference type="PANTHER" id="PTHR13194:SF18">
    <property type="entry name" value="COMPLEX I INTERMEDIATE-ASSOCIATED PROTEIN 30, MITOCHONDRIAL"/>
    <property type="match status" value="1"/>
</dbReference>
<dbReference type="Gene3D" id="2.60.120.430">
    <property type="entry name" value="Galactose-binding lectin"/>
    <property type="match status" value="1"/>
</dbReference>
<evidence type="ECO:0000313" key="12">
    <source>
        <dbReference type="RefSeq" id="XP_033807647.1"/>
    </source>
</evidence>
<comment type="subunit">
    <text evidence="8">Part of the mitochondrial complex I assembly/MCIA complex that comprises at least the core subunits TMEM126B, NDUFAF1, ECSIT and ACAD9 and complement subunits such as COA1 and TMEM186. Interacts with ECSIT. Interacts with ACAD9. At early stages of complex I assembly, it is found in intermediate subcomplexes that contain different subunits including NDUFB6, NDUFA6, NDUFA9, NDUFS3, NDUFS7, ND1, ND2 and ND3. Interacts with TMEM70 and TMEM242.</text>
</comment>
<dbReference type="InterPro" id="IPR039131">
    <property type="entry name" value="NDUFAF1"/>
</dbReference>
<evidence type="ECO:0000256" key="1">
    <source>
        <dbReference type="ARBA" id="ARBA00004173"/>
    </source>
</evidence>
<keyword evidence="5" id="KW-0143">Chaperone</keyword>
<dbReference type="CTD" id="51103"/>
<dbReference type="InterPro" id="IPR008979">
    <property type="entry name" value="Galactose-bd-like_sf"/>
</dbReference>
<reference evidence="11 12" key="1">
    <citation type="submission" date="2025-04" db="UniProtKB">
        <authorList>
            <consortium name="RefSeq"/>
        </authorList>
    </citation>
    <scope>IDENTIFICATION</scope>
</reference>
<dbReference type="RefSeq" id="XP_033807647.1">
    <property type="nucleotide sequence ID" value="XM_033951756.1"/>
</dbReference>
<evidence type="ECO:0000313" key="10">
    <source>
        <dbReference type="Proteomes" id="UP000515159"/>
    </source>
</evidence>
<accession>A0A6P8RRR5</accession>
<evidence type="ECO:0000256" key="8">
    <source>
        <dbReference type="ARBA" id="ARBA00047124"/>
    </source>
</evidence>
<comment type="function">
    <text evidence="6">As part of the MCIA complex, involved in the assembly of the mitochondrial complex I.</text>
</comment>
<evidence type="ECO:0000256" key="3">
    <source>
        <dbReference type="ARBA" id="ARBA00020004"/>
    </source>
</evidence>
<dbReference type="RefSeq" id="XP_033807646.1">
    <property type="nucleotide sequence ID" value="XM_033951755.1"/>
</dbReference>
<dbReference type="InterPro" id="IPR013857">
    <property type="entry name" value="NADH-UbQ_OxRdtase-assoc_prot30"/>
</dbReference>
<evidence type="ECO:0000256" key="4">
    <source>
        <dbReference type="ARBA" id="ARBA00023128"/>
    </source>
</evidence>
<dbReference type="Proteomes" id="UP000515159">
    <property type="component" value="Chromosome 7"/>
</dbReference>
<name>A0A6P8RRR5_GEOSA</name>
<proteinExistence type="inferred from homology"/>
<evidence type="ECO:0000256" key="7">
    <source>
        <dbReference type="ARBA" id="ARBA00031882"/>
    </source>
</evidence>